<comment type="caution">
    <text evidence="2">The sequence shown here is derived from an EMBL/GenBank/DDBJ whole genome shotgun (WGS) entry which is preliminary data.</text>
</comment>
<dbReference type="Pfam" id="PF14491">
    <property type="entry name" value="DUF4435"/>
    <property type="match status" value="1"/>
</dbReference>
<dbReference type="AlphaFoldDB" id="A0A415IX15"/>
<gene>
    <name evidence="2" type="ORF">DW035_13740</name>
</gene>
<dbReference type="EMBL" id="QROI01000025">
    <property type="protein sequence ID" value="RHL12152.1"/>
    <property type="molecule type" value="Genomic_DNA"/>
</dbReference>
<evidence type="ECO:0000313" key="2">
    <source>
        <dbReference type="EMBL" id="RHL12152.1"/>
    </source>
</evidence>
<dbReference type="Proteomes" id="UP000284916">
    <property type="component" value="Unassembled WGS sequence"/>
</dbReference>
<proteinExistence type="predicted"/>
<evidence type="ECO:0000313" key="3">
    <source>
        <dbReference type="Proteomes" id="UP000284916"/>
    </source>
</evidence>
<accession>A0A415IX15</accession>
<sequence>MEGINWIEKQAKLYRNLALTGRYQAVVHLEDEEDETFWDYQLQTIKPGRYRYLYFSKSDDGKDTRGCEQCLKFRPYLTARFFICIDSDLRLLRGEAELLAKNFIAQTYAYSWENHLCEASHLNERMKLIQPETDFDIQAFLTSFSRIVYKPLLYLIRYGADSHLNQLWNVSKFNACIPLQPKRTDLADNGKEYLKTVQSLFDTATGKLTEEPAQTNETLTPENAYLHIQGHQLYKLILHIGTLLCKGTGIAFRTNILDKGLHTTGYDEIEELQNDLKAILDN</sequence>
<evidence type="ECO:0000259" key="1">
    <source>
        <dbReference type="Pfam" id="PF14491"/>
    </source>
</evidence>
<name>A0A415IX15_9BACT</name>
<dbReference type="InterPro" id="IPR029492">
    <property type="entry name" value="DUF4435"/>
</dbReference>
<dbReference type="RefSeq" id="WP_118441920.1">
    <property type="nucleotide sequence ID" value="NZ_QROD01000025.1"/>
</dbReference>
<organism evidence="2 3">
    <name type="scientific">Phocaeicola plebeius</name>
    <dbReference type="NCBI Taxonomy" id="310297"/>
    <lineage>
        <taxon>Bacteria</taxon>
        <taxon>Pseudomonadati</taxon>
        <taxon>Bacteroidota</taxon>
        <taxon>Bacteroidia</taxon>
        <taxon>Bacteroidales</taxon>
        <taxon>Bacteroidaceae</taxon>
        <taxon>Phocaeicola</taxon>
    </lineage>
</organism>
<feature type="domain" description="DUF4435" evidence="1">
    <location>
        <begin position="26"/>
        <end position="238"/>
    </location>
</feature>
<reference evidence="2 3" key="1">
    <citation type="submission" date="2018-08" db="EMBL/GenBank/DDBJ databases">
        <title>A genome reference for cultivated species of the human gut microbiota.</title>
        <authorList>
            <person name="Zou Y."/>
            <person name="Xue W."/>
            <person name="Luo G."/>
        </authorList>
    </citation>
    <scope>NUCLEOTIDE SEQUENCE [LARGE SCALE GENOMIC DNA]</scope>
    <source>
        <strain evidence="2 3">AF39-11</strain>
    </source>
</reference>
<protein>
    <submittedName>
        <fullName evidence="2">DUF4435 domain-containing protein</fullName>
    </submittedName>
</protein>